<name>X1HXE9_9ZZZZ</name>
<dbReference type="AlphaFoldDB" id="X1HXE9"/>
<dbReference type="EMBL" id="BARU01017277">
    <property type="protein sequence ID" value="GAH58474.1"/>
    <property type="molecule type" value="Genomic_DNA"/>
</dbReference>
<gene>
    <name evidence="1" type="ORF">S03H2_28674</name>
</gene>
<proteinExistence type="predicted"/>
<accession>X1HXE9</accession>
<reference evidence="1" key="1">
    <citation type="journal article" date="2014" name="Front. Microbiol.">
        <title>High frequency of phylogenetically diverse reductive dehalogenase-homologous genes in deep subseafloor sedimentary metagenomes.</title>
        <authorList>
            <person name="Kawai M."/>
            <person name="Futagami T."/>
            <person name="Toyoda A."/>
            <person name="Takaki Y."/>
            <person name="Nishi S."/>
            <person name="Hori S."/>
            <person name="Arai W."/>
            <person name="Tsubouchi T."/>
            <person name="Morono Y."/>
            <person name="Uchiyama I."/>
            <person name="Ito T."/>
            <person name="Fujiyama A."/>
            <person name="Inagaki F."/>
            <person name="Takami H."/>
        </authorList>
    </citation>
    <scope>NUCLEOTIDE SEQUENCE</scope>
    <source>
        <strain evidence="1">Expedition CK06-06</strain>
    </source>
</reference>
<organism evidence="1">
    <name type="scientific">marine sediment metagenome</name>
    <dbReference type="NCBI Taxonomy" id="412755"/>
    <lineage>
        <taxon>unclassified sequences</taxon>
        <taxon>metagenomes</taxon>
        <taxon>ecological metagenomes</taxon>
    </lineage>
</organism>
<comment type="caution">
    <text evidence="1">The sequence shown here is derived from an EMBL/GenBank/DDBJ whole genome shotgun (WGS) entry which is preliminary data.</text>
</comment>
<protein>
    <submittedName>
        <fullName evidence="1">Uncharacterized protein</fullName>
    </submittedName>
</protein>
<feature type="non-terminal residue" evidence="1">
    <location>
        <position position="42"/>
    </location>
</feature>
<sequence>MVVIKCARCKRKIFKYEKIGKGRIWHCWEHRIKEDYSIHKGT</sequence>
<evidence type="ECO:0000313" key="1">
    <source>
        <dbReference type="EMBL" id="GAH58474.1"/>
    </source>
</evidence>